<dbReference type="EMBL" id="JAFELM010000024">
    <property type="protein sequence ID" value="MBM6617661.1"/>
    <property type="molecule type" value="Genomic_DNA"/>
</dbReference>
<dbReference type="PANTHER" id="PTHR34386">
    <property type="entry name" value="GLUTAREDOXIN"/>
    <property type="match status" value="1"/>
</dbReference>
<sequence length="82" mass="9561">MSKTVIIYTQETCPPCHEEKLWLKEKGIPFEERDIRKDSTYLDELIDLGASATPVTVIKKGEEETVIFGFDREKFEEFMSEN</sequence>
<name>A0ABS2DGQ0_9BACI</name>
<dbReference type="Pfam" id="PF00462">
    <property type="entry name" value="Glutaredoxin"/>
    <property type="match status" value="1"/>
</dbReference>
<comment type="caution">
    <text evidence="2">The sequence shown here is derived from an EMBL/GenBank/DDBJ whole genome shotgun (WGS) entry which is preliminary data.</text>
</comment>
<dbReference type="SUPFAM" id="SSF52833">
    <property type="entry name" value="Thioredoxin-like"/>
    <property type="match status" value="1"/>
</dbReference>
<dbReference type="PANTHER" id="PTHR34386:SF1">
    <property type="entry name" value="GLUTAREDOXIN-LIKE PROTEIN NRDH"/>
    <property type="match status" value="1"/>
</dbReference>
<dbReference type="InterPro" id="IPR051548">
    <property type="entry name" value="Grx-like_ET"/>
</dbReference>
<gene>
    <name evidence="2" type="ORF">JR050_08200</name>
</gene>
<reference evidence="2 3" key="1">
    <citation type="submission" date="2021-02" db="EMBL/GenBank/DDBJ databases">
        <title>Bacillus sp. RD4P76, an endophyte from a halophyte.</title>
        <authorList>
            <person name="Sun J.-Q."/>
        </authorList>
    </citation>
    <scope>NUCLEOTIDE SEQUENCE [LARGE SCALE GENOMIC DNA]</scope>
    <source>
        <strain evidence="2 3">RD4P76</strain>
    </source>
</reference>
<dbReference type="Gene3D" id="3.40.30.10">
    <property type="entry name" value="Glutaredoxin"/>
    <property type="match status" value="1"/>
</dbReference>
<evidence type="ECO:0000313" key="3">
    <source>
        <dbReference type="Proteomes" id="UP001518925"/>
    </source>
</evidence>
<evidence type="ECO:0000313" key="2">
    <source>
        <dbReference type="EMBL" id="MBM6617661.1"/>
    </source>
</evidence>
<keyword evidence="3" id="KW-1185">Reference proteome</keyword>
<proteinExistence type="predicted"/>
<dbReference type="PROSITE" id="PS51354">
    <property type="entry name" value="GLUTAREDOXIN_2"/>
    <property type="match status" value="1"/>
</dbReference>
<organism evidence="2 3">
    <name type="scientific">Bacillus suaedaesalsae</name>
    <dbReference type="NCBI Taxonomy" id="2810349"/>
    <lineage>
        <taxon>Bacteria</taxon>
        <taxon>Bacillati</taxon>
        <taxon>Bacillota</taxon>
        <taxon>Bacilli</taxon>
        <taxon>Bacillales</taxon>
        <taxon>Bacillaceae</taxon>
        <taxon>Bacillus</taxon>
    </lineage>
</organism>
<protein>
    <submittedName>
        <fullName evidence="2">Glutaredoxin family protein</fullName>
    </submittedName>
</protein>
<dbReference type="CDD" id="cd02976">
    <property type="entry name" value="NrdH"/>
    <property type="match status" value="1"/>
</dbReference>
<dbReference type="InterPro" id="IPR002109">
    <property type="entry name" value="Glutaredoxin"/>
</dbReference>
<dbReference type="Proteomes" id="UP001518925">
    <property type="component" value="Unassembled WGS sequence"/>
</dbReference>
<accession>A0ABS2DGQ0</accession>
<dbReference type="InterPro" id="IPR036249">
    <property type="entry name" value="Thioredoxin-like_sf"/>
</dbReference>
<feature type="domain" description="Glutaredoxin" evidence="1">
    <location>
        <begin position="5"/>
        <end position="59"/>
    </location>
</feature>
<evidence type="ECO:0000259" key="1">
    <source>
        <dbReference type="Pfam" id="PF00462"/>
    </source>
</evidence>
<dbReference type="RefSeq" id="WP_204203034.1">
    <property type="nucleotide sequence ID" value="NZ_JAFELM010000024.1"/>
</dbReference>